<reference evidence="2" key="1">
    <citation type="submission" date="2023-06" db="EMBL/GenBank/DDBJ databases">
        <title>Black Yeasts Isolated from many extreme environments.</title>
        <authorList>
            <person name="Coleine C."/>
            <person name="Stajich J.E."/>
            <person name="Selbmann L."/>
        </authorList>
    </citation>
    <scope>NUCLEOTIDE SEQUENCE</scope>
    <source>
        <strain evidence="2">CCFEE 5200</strain>
    </source>
</reference>
<comment type="caution">
    <text evidence="2">The sequence shown here is derived from an EMBL/GenBank/DDBJ whole genome shotgun (WGS) entry which is preliminary data.</text>
</comment>
<organism evidence="2 3">
    <name type="scientific">Friedmanniomyces endolithicus</name>
    <dbReference type="NCBI Taxonomy" id="329885"/>
    <lineage>
        <taxon>Eukaryota</taxon>
        <taxon>Fungi</taxon>
        <taxon>Dikarya</taxon>
        <taxon>Ascomycota</taxon>
        <taxon>Pezizomycotina</taxon>
        <taxon>Dothideomycetes</taxon>
        <taxon>Dothideomycetidae</taxon>
        <taxon>Mycosphaerellales</taxon>
        <taxon>Teratosphaeriaceae</taxon>
        <taxon>Friedmanniomyces</taxon>
    </lineage>
</organism>
<gene>
    <name evidence="2" type="ORF">LTR91_023097</name>
</gene>
<dbReference type="Proteomes" id="UP001175353">
    <property type="component" value="Unassembled WGS sequence"/>
</dbReference>
<evidence type="ECO:0000313" key="3">
    <source>
        <dbReference type="Proteomes" id="UP001175353"/>
    </source>
</evidence>
<evidence type="ECO:0000256" key="1">
    <source>
        <dbReference type="SAM" id="MobiDB-lite"/>
    </source>
</evidence>
<proteinExistence type="predicted"/>
<sequence length="373" mass="39546">MTPEDRATFAAAPKSINNDALLDLSIRYTPKEISIHANAGRAKPVISASNVSERLYASINRIAKRDGRIRTEVKGELDAARERASARHSGSIIGAGVLDPATDDDVEMEDAGEEAATGHGLTAGDLLRAIEGPKPLTDAEMEALRRFDETRDYETDNVEDGVEDDIEMAAEALLAAVESPEPLVYVAPAINQTGSTAPAIAQETVDQSNTGTVAGLEAEAQRLTVDDAEPLGHTTTGPRVDQGSSATLSPPTTQADVSNSDSTSAAAGVAALRQRLRALEVNGVFEADEVHVMDDEIVKLSVRHSVTEIVELLNAGTETVPTAKHDVKVVQEIVDAAVIVVAARKGQALEAFRAEFEEMRVANGVVAERSPRE</sequence>
<feature type="compositionally biased region" description="Polar residues" evidence="1">
    <location>
        <begin position="233"/>
        <end position="262"/>
    </location>
</feature>
<dbReference type="EMBL" id="JAUJLE010000487">
    <property type="protein sequence ID" value="KAK0954926.1"/>
    <property type="molecule type" value="Genomic_DNA"/>
</dbReference>
<keyword evidence="3" id="KW-1185">Reference proteome</keyword>
<dbReference type="AlphaFoldDB" id="A0AAN6JYS5"/>
<evidence type="ECO:0000313" key="2">
    <source>
        <dbReference type="EMBL" id="KAK0954926.1"/>
    </source>
</evidence>
<accession>A0AAN6JYS5</accession>
<name>A0AAN6JYS5_9PEZI</name>
<protein>
    <submittedName>
        <fullName evidence="2">Uncharacterized protein</fullName>
    </submittedName>
</protein>
<feature type="region of interest" description="Disordered" evidence="1">
    <location>
        <begin position="222"/>
        <end position="262"/>
    </location>
</feature>